<feature type="compositionally biased region" description="Basic and acidic residues" evidence="1">
    <location>
        <begin position="341"/>
        <end position="366"/>
    </location>
</feature>
<accession>A0A1H0WSI7</accession>
<dbReference type="InterPro" id="IPR011051">
    <property type="entry name" value="RmlC_Cupin_sf"/>
</dbReference>
<dbReference type="AlphaFoldDB" id="A0A1H0WSI7"/>
<protein>
    <submittedName>
        <fullName evidence="2">Aldehyde dehydrogenase (NAD+)</fullName>
    </submittedName>
</protein>
<gene>
    <name evidence="2" type="ORF">SAMN05421507_12281</name>
</gene>
<reference evidence="3" key="1">
    <citation type="submission" date="2016-10" db="EMBL/GenBank/DDBJ databases">
        <authorList>
            <person name="Varghese N."/>
            <person name="Submissions S."/>
        </authorList>
    </citation>
    <scope>NUCLEOTIDE SEQUENCE [LARGE SCALE GENOMIC DNA]</scope>
    <source>
        <strain evidence="3">CGMCC 4.6609</strain>
    </source>
</reference>
<dbReference type="SUPFAM" id="SSF51182">
    <property type="entry name" value="RmlC-like cupins"/>
    <property type="match status" value="1"/>
</dbReference>
<proteinExistence type="predicted"/>
<sequence>MIHPHRTNTVRPLRAPIRPVPFESVAPTPVPGWRKIRVLVDGRANGTVPGFSLSAGGLELPANFRSDPQQHSDSDTVLLFTAGGPVLTYHGEDLSSWSVQWPGDLLTIPRGTPYVVDVLSEHVGTTGYVVRSTSSLLVDNLARPDLDGQAAALSDAAREHWENWTPAPGRCAVVPFTSVAPVVTPQGHRIRPLVDGEPGGNTPGMRLSVGGLDVPGAFLAHPHHHPETHVLVLATECPAEGALTLHGERLEHDAVQYSGDLLPIPAGRDYAHTVQNLSLTEPIGRVYEFRSRTSVLCDNPRLPGLLPIAERRGRAALERLHGVAAVAAHLRAANPAQPRADLAKRPQRVDRVAERNAPRSETGARS</sequence>
<feature type="region of interest" description="Disordered" evidence="1">
    <location>
        <begin position="336"/>
        <end position="366"/>
    </location>
</feature>
<evidence type="ECO:0000256" key="1">
    <source>
        <dbReference type="SAM" id="MobiDB-lite"/>
    </source>
</evidence>
<keyword evidence="3" id="KW-1185">Reference proteome</keyword>
<dbReference type="Proteomes" id="UP000199691">
    <property type="component" value="Unassembled WGS sequence"/>
</dbReference>
<organism evidence="2 3">
    <name type="scientific">Lentzea jiangxiensis</name>
    <dbReference type="NCBI Taxonomy" id="641025"/>
    <lineage>
        <taxon>Bacteria</taxon>
        <taxon>Bacillati</taxon>
        <taxon>Actinomycetota</taxon>
        <taxon>Actinomycetes</taxon>
        <taxon>Pseudonocardiales</taxon>
        <taxon>Pseudonocardiaceae</taxon>
        <taxon>Lentzea</taxon>
    </lineage>
</organism>
<name>A0A1H0WSI7_9PSEU</name>
<dbReference type="EMBL" id="FNIX01000022">
    <property type="protein sequence ID" value="SDP93694.1"/>
    <property type="molecule type" value="Genomic_DNA"/>
</dbReference>
<evidence type="ECO:0000313" key="2">
    <source>
        <dbReference type="EMBL" id="SDP93694.1"/>
    </source>
</evidence>
<evidence type="ECO:0000313" key="3">
    <source>
        <dbReference type="Proteomes" id="UP000199691"/>
    </source>
</evidence>